<evidence type="ECO:0000313" key="1">
    <source>
        <dbReference type="EMBL" id="PHN05176.1"/>
    </source>
</evidence>
<protein>
    <submittedName>
        <fullName evidence="1">Uncharacterized protein</fullName>
    </submittedName>
</protein>
<accession>A0A2D0N9X5</accession>
<dbReference type="RefSeq" id="WP_099151231.1">
    <property type="nucleotide sequence ID" value="NZ_PDUD01000022.1"/>
</dbReference>
<comment type="caution">
    <text evidence="1">The sequence shown here is derived from an EMBL/GenBank/DDBJ whole genome shotgun (WGS) entry which is preliminary data.</text>
</comment>
<proteinExistence type="predicted"/>
<dbReference type="AlphaFoldDB" id="A0A2D0N9X5"/>
<name>A0A2D0N9X5_FLAN2</name>
<evidence type="ECO:0000313" key="2">
    <source>
        <dbReference type="Proteomes" id="UP000223913"/>
    </source>
</evidence>
<sequence length="403" mass="46392">MLKGLKITHFNPSPTWITLSLLCFLSIAVLNPLQAQEPQIRKNNDGETLIVYPDGSWQYYSDYLSGKKERNPADMATYPIFEGTIEPLDGNIKVTEDDLYKIAERRSQLADEAAKIAQLRWEKAQEARAQVEKELQQVLSTGQATQEVIAQLNMRLKAATRAEQESQIEAQDAHRESNRADMLIEKGGFVDAYKAEQKKRMESQASRRDAYKARSYDQALPLTDNYVGINQQDLILNPPTAPCGVAFEGMDSKSGNYRKDLDQQFLFSHTDDRLRVYLKDKEYLRCEGYFSANGGYRYLMLEFTFAYPNAREAYGFIEKGSILTIMMLNGDYVNLRSGVMDRGSYDTETELLTYRVHYPIDRSQMNYLKNSEVDAIRVFWSSGFEEYEVFQLDFFSNQLRCID</sequence>
<reference evidence="1 2" key="1">
    <citation type="submission" date="2017-10" db="EMBL/GenBank/DDBJ databases">
        <title>The draft genome sequence of Lewinella nigricans NBRC 102662.</title>
        <authorList>
            <person name="Wang K."/>
        </authorList>
    </citation>
    <scope>NUCLEOTIDE SEQUENCE [LARGE SCALE GENOMIC DNA]</scope>
    <source>
        <strain evidence="1 2">NBRC 102662</strain>
    </source>
</reference>
<gene>
    <name evidence="1" type="ORF">CRP01_16790</name>
</gene>
<dbReference type="Proteomes" id="UP000223913">
    <property type="component" value="Unassembled WGS sequence"/>
</dbReference>
<organism evidence="1 2">
    <name type="scientific">Flavilitoribacter nigricans (strain ATCC 23147 / DSM 23189 / NBRC 102662 / NCIMB 1420 / SS-2)</name>
    <name type="common">Lewinella nigricans</name>
    <dbReference type="NCBI Taxonomy" id="1122177"/>
    <lineage>
        <taxon>Bacteria</taxon>
        <taxon>Pseudomonadati</taxon>
        <taxon>Bacteroidota</taxon>
        <taxon>Saprospiria</taxon>
        <taxon>Saprospirales</taxon>
        <taxon>Lewinellaceae</taxon>
        <taxon>Flavilitoribacter</taxon>
    </lineage>
</organism>
<dbReference type="EMBL" id="PDUD01000022">
    <property type="protein sequence ID" value="PHN05176.1"/>
    <property type="molecule type" value="Genomic_DNA"/>
</dbReference>
<keyword evidence="2" id="KW-1185">Reference proteome</keyword>
<dbReference type="OrthoDB" id="1490278at2"/>